<accession>A0A8S5QC44</accession>
<protein>
    <submittedName>
        <fullName evidence="1">Zinc-ribbon domain protein</fullName>
    </submittedName>
</protein>
<proteinExistence type="predicted"/>
<organism evidence="1">
    <name type="scientific">Siphoviridae sp. ctKyp3</name>
    <dbReference type="NCBI Taxonomy" id="2825447"/>
    <lineage>
        <taxon>Viruses</taxon>
        <taxon>Duplodnaviria</taxon>
        <taxon>Heunggongvirae</taxon>
        <taxon>Uroviricota</taxon>
        <taxon>Caudoviricetes</taxon>
    </lineage>
</organism>
<name>A0A8S5QC44_9CAUD</name>
<reference evidence="1" key="1">
    <citation type="journal article" date="2021" name="Proc. Natl. Acad. Sci. U.S.A.">
        <title>A Catalog of Tens of Thousands of Viruses from Human Metagenomes Reveals Hidden Associations with Chronic Diseases.</title>
        <authorList>
            <person name="Tisza M.J."/>
            <person name="Buck C.B."/>
        </authorList>
    </citation>
    <scope>NUCLEOTIDE SEQUENCE</scope>
    <source>
        <strain evidence="1">CtKyp3</strain>
    </source>
</reference>
<dbReference type="EMBL" id="BK015620">
    <property type="protein sequence ID" value="DAE16325.1"/>
    <property type="molecule type" value="Genomic_DNA"/>
</dbReference>
<sequence length="45" mass="5338">MNNKLDCEDCKKFFSSKDKLDYDCVFQNGICSECLVKRVERGIEW</sequence>
<evidence type="ECO:0000313" key="1">
    <source>
        <dbReference type="EMBL" id="DAE16325.1"/>
    </source>
</evidence>